<evidence type="ECO:0000313" key="3">
    <source>
        <dbReference type="Proteomes" id="UP000887013"/>
    </source>
</evidence>
<gene>
    <name evidence="2" type="ORF">NPIL_555341</name>
</gene>
<dbReference type="EMBL" id="BMAW01066290">
    <property type="protein sequence ID" value="GFT54336.1"/>
    <property type="molecule type" value="Genomic_DNA"/>
</dbReference>
<protein>
    <submittedName>
        <fullName evidence="2">Uncharacterized protein</fullName>
    </submittedName>
</protein>
<evidence type="ECO:0000313" key="2">
    <source>
        <dbReference type="EMBL" id="GFT54336.1"/>
    </source>
</evidence>
<organism evidence="2 3">
    <name type="scientific">Nephila pilipes</name>
    <name type="common">Giant wood spider</name>
    <name type="synonym">Nephila maculata</name>
    <dbReference type="NCBI Taxonomy" id="299642"/>
    <lineage>
        <taxon>Eukaryota</taxon>
        <taxon>Metazoa</taxon>
        <taxon>Ecdysozoa</taxon>
        <taxon>Arthropoda</taxon>
        <taxon>Chelicerata</taxon>
        <taxon>Arachnida</taxon>
        <taxon>Araneae</taxon>
        <taxon>Araneomorphae</taxon>
        <taxon>Entelegynae</taxon>
        <taxon>Araneoidea</taxon>
        <taxon>Nephilidae</taxon>
        <taxon>Nephila</taxon>
    </lineage>
</organism>
<feature type="region of interest" description="Disordered" evidence="1">
    <location>
        <begin position="1"/>
        <end position="36"/>
    </location>
</feature>
<evidence type="ECO:0000256" key="1">
    <source>
        <dbReference type="SAM" id="MobiDB-lite"/>
    </source>
</evidence>
<reference evidence="2" key="1">
    <citation type="submission" date="2020-08" db="EMBL/GenBank/DDBJ databases">
        <title>Multicomponent nature underlies the extraordinary mechanical properties of spider dragline silk.</title>
        <authorList>
            <person name="Kono N."/>
            <person name="Nakamura H."/>
            <person name="Mori M."/>
            <person name="Yoshida Y."/>
            <person name="Ohtoshi R."/>
            <person name="Malay A.D."/>
            <person name="Moran D.A.P."/>
            <person name="Tomita M."/>
            <person name="Numata K."/>
            <person name="Arakawa K."/>
        </authorList>
    </citation>
    <scope>NUCLEOTIDE SEQUENCE</scope>
</reference>
<keyword evidence="3" id="KW-1185">Reference proteome</keyword>
<comment type="caution">
    <text evidence="2">The sequence shown here is derived from an EMBL/GenBank/DDBJ whole genome shotgun (WGS) entry which is preliminary data.</text>
</comment>
<sequence>MTPLGTPPFALKPRGTFWKGSKDTGSKGEKEDRILDDCDDDLGMRNEFLISDGRSCEADANRMKNFEE</sequence>
<proteinExistence type="predicted"/>
<accession>A0A8X6P790</accession>
<dbReference type="Proteomes" id="UP000887013">
    <property type="component" value="Unassembled WGS sequence"/>
</dbReference>
<name>A0A8X6P790_NEPPI</name>
<dbReference type="AlphaFoldDB" id="A0A8X6P790"/>
<feature type="compositionally biased region" description="Basic and acidic residues" evidence="1">
    <location>
        <begin position="20"/>
        <end position="36"/>
    </location>
</feature>